<evidence type="ECO:0008006" key="11">
    <source>
        <dbReference type="Google" id="ProtNLM"/>
    </source>
</evidence>
<dbReference type="EMBL" id="JAPTMU010000017">
    <property type="protein sequence ID" value="KAJ4928771.1"/>
    <property type="molecule type" value="Genomic_DNA"/>
</dbReference>
<accession>A0AAD6APS6</accession>
<dbReference type="InterPro" id="IPR008983">
    <property type="entry name" value="Tumour_necrosis_fac-like_dom"/>
</dbReference>
<keyword evidence="5" id="KW-0677">Repeat</keyword>
<proteinExistence type="inferred from homology"/>
<comment type="similarity">
    <text evidence="2">Belongs to the TUB family.</text>
</comment>
<dbReference type="InterPro" id="IPR025659">
    <property type="entry name" value="Tubby-like_C"/>
</dbReference>
<keyword evidence="10" id="KW-1185">Reference proteome</keyword>
<sequence length="1670" mass="180333">MFAAVEHGPVLCSDSNILCLSWKGRVPKSEKEKPVCRKRYYEEGWLATGNGRGVVGVTFTSSHCRRDRPTPQRVNFNLRGHNSEVARVSSAPSLSKRPGRNDNSKTLQEQRRCQLPKEKLSMAVVLVRWNEPFQKLATCDTDGGIFVWIQYEGRWSVELVNDRGAQVSDFTWSHDGTQALISYRDGFVLVGSVSGQRHWSSEINLESQITCGIWTPDDQQVLFGTADGQVIVMDCHGRMLAHILLHESDGIVSMSWNYPSFLVEDSSESDTDSDDYSPLQMHSHKPLLTVSFTSGDISLMNNYDDLSPTLIRTGLKDVVVQWCSQGDLLAVAGMERALLPSDPSCPPTRSALVKFYNVQGEHIYTLDTPAQRPITTLCWGHRDSRLFLACGPALYVVRVEHRVANLQLLCQQGIATAVKEEKDIAKLTMPSRLCFYVTTAFVPTIKPPIPDPNNMRDFVSYPTAGNERLHCTMKRTEDNPEVGGPCYTLYLEYLGGLVPILKGRRISKLRPEFVIMDPKTDGKTDEIYGNSLISAMIDSCNCSDSSDIELSDDWVGKKSPKISRGSKSPKLPRINIDPRKSPKLSRATQEISRSPRLPIRKPSIGSPSLTRREFPLDDITQQNYLAQVTSNIWGTKFKIVGLAAFLPTNLGAVIYKTSLLHLQPRQMTIYLPEVRKISMDYINLPVFSSNVFSEDEDDLPVSGPAGSTDDNPPCTVNIPIAPIHSPAQAMSPAQSIGLVQSLLANQNVQLDVLTTPTATPAGATAGGADQSQDTLLTAQYTVPTRYSSPGQVIFGGLEIGRLMIPVTSMSSGQTSGAAMLQQGALQIQIPHPPADLVVERALGVEHEHLLKIKSMRQTQQLAEGDTLVFSAPLELSKMNPPPPYPGTVAAAVAAAAAAAASASAAASSLASGSVGGPSGTPPPGELSLKKGEFSLYPSGQQQAQYPTPLGYERITTFDSSGNVEEVCRPRTRLVCNQNVYTLQGPGSSATLRVTSSSADKKNQLPYASATLNRLTAPRYSIPSGDPPPYPDPANQNSAVGRNPGQRLDSSLIHATLRRNSREAALKVSQMLETPRPLPPKAKNSSSSALAASFQQRVPTALYTCSQCSSGSSVGSTAPGSTNGIAGGTIIRQDFPPGNGAPHSTVIVHSNSTTSLASQSSYSLLSALEGSGITGGGSNRDRADYVNSAFTEDETLNQSLRNLALGGNDASGLVVKRPPPYQWDPAATEEVWVPQERTATLSPAGPPGPHKPPPLILSPAQLLDVSRLPFVLSPKSPTSPSAASFQAAAAAAGYQISLQYPPSSAYPGAQLQPIQGSPRPCSSPKELVAPVPFSQQDATLVLPPGYHANLANLTCCPLPPLYPGGSSSAGLPIPSIALHTPWGTYNSCPPMSSPAVPLPPKASHMAVDKNVLSPPPPPPPPPPVELQEAMADAGEGFQEVLSLTESPVPQRSDKFVKKNRKRVDGRAEEANVPPLAEGSKSKKESRALGDFNSLISSPRLGGRDKKKLKGQKEQQLKAKKLSKGTANSEFQDSSESEPELFISGDELLNQCQSGKKGWKSKRNLRAANELDEIKCRKANEKEDRGLGSQGFVYVMANKQPLWNEATQVYQLDFGGRVTQESAKNFQIELEGRQVMQFGRIDGNAYILDFQYPFSAVQAFAVALANVTQRLK</sequence>
<dbReference type="SUPFAM" id="SSF54518">
    <property type="entry name" value="Tubby C-terminal domain-like"/>
    <property type="match status" value="1"/>
</dbReference>
<feature type="region of interest" description="Disordered" evidence="6">
    <location>
        <begin position="558"/>
        <end position="604"/>
    </location>
</feature>
<dbReference type="InterPro" id="IPR056159">
    <property type="entry name" value="Beta-prop_IFT121_TULP_N"/>
</dbReference>
<gene>
    <name evidence="9" type="ORF">JOQ06_004396</name>
</gene>
<reference evidence="9" key="1">
    <citation type="submission" date="2022-11" db="EMBL/GenBank/DDBJ databases">
        <title>Chromosome-level genome of Pogonophryne albipinna.</title>
        <authorList>
            <person name="Jo E."/>
        </authorList>
    </citation>
    <scope>NUCLEOTIDE SEQUENCE</scope>
    <source>
        <strain evidence="9">SGF0006</strain>
        <tissue evidence="9">Muscle</tissue>
    </source>
</reference>
<evidence type="ECO:0000313" key="10">
    <source>
        <dbReference type="Proteomes" id="UP001219934"/>
    </source>
</evidence>
<dbReference type="Proteomes" id="UP001219934">
    <property type="component" value="Unassembled WGS sequence"/>
</dbReference>
<dbReference type="PANTHER" id="PTHR16517">
    <property type="entry name" value="TUBBY-RELATED"/>
    <property type="match status" value="1"/>
</dbReference>
<dbReference type="SUPFAM" id="SSF50978">
    <property type="entry name" value="WD40 repeat-like"/>
    <property type="match status" value="1"/>
</dbReference>
<dbReference type="FunFam" id="3.20.90.10:FF:000002">
    <property type="entry name" value="Tubby like protein 4"/>
    <property type="match status" value="1"/>
</dbReference>
<evidence type="ECO:0000256" key="4">
    <source>
        <dbReference type="ARBA" id="ARBA00022574"/>
    </source>
</evidence>
<keyword evidence="3" id="KW-0963">Cytoplasm</keyword>
<feature type="domain" description="IFT121/TULP4 N-terminal" evidence="8">
    <location>
        <begin position="119"/>
        <end position="399"/>
    </location>
</feature>
<dbReference type="InterPro" id="IPR000007">
    <property type="entry name" value="Tubby_C"/>
</dbReference>
<protein>
    <recommendedName>
        <fullName evidence="11">Tubby-related protein 4</fullName>
    </recommendedName>
</protein>
<feature type="compositionally biased region" description="Basic and acidic residues" evidence="6">
    <location>
        <begin position="99"/>
        <end position="110"/>
    </location>
</feature>
<dbReference type="PANTHER" id="PTHR16517:SF108">
    <property type="entry name" value="TUB-LIKE PROTEIN 4A"/>
    <property type="match status" value="1"/>
</dbReference>
<evidence type="ECO:0000256" key="2">
    <source>
        <dbReference type="ARBA" id="ARBA00007129"/>
    </source>
</evidence>
<feature type="compositionally biased region" description="Basic and acidic residues" evidence="6">
    <location>
        <begin position="1450"/>
        <end position="1468"/>
    </location>
</feature>
<evidence type="ECO:0000259" key="8">
    <source>
        <dbReference type="Pfam" id="PF24797"/>
    </source>
</evidence>
<feature type="region of interest" description="Disordered" evidence="6">
    <location>
        <begin position="1015"/>
        <end position="1045"/>
    </location>
</feature>
<feature type="region of interest" description="Disordered" evidence="6">
    <location>
        <begin position="909"/>
        <end position="931"/>
    </location>
</feature>
<feature type="region of interest" description="Disordered" evidence="6">
    <location>
        <begin position="87"/>
        <end position="110"/>
    </location>
</feature>
<dbReference type="InterPro" id="IPR015943">
    <property type="entry name" value="WD40/YVTN_repeat-like_dom_sf"/>
</dbReference>
<dbReference type="Gene3D" id="3.20.90.10">
    <property type="entry name" value="Tubby Protein, Chain A"/>
    <property type="match status" value="1"/>
</dbReference>
<feature type="compositionally biased region" description="Pro residues" evidence="6">
    <location>
        <begin position="1412"/>
        <end position="1423"/>
    </location>
</feature>
<evidence type="ECO:0000256" key="5">
    <source>
        <dbReference type="ARBA" id="ARBA00022737"/>
    </source>
</evidence>
<evidence type="ECO:0000256" key="1">
    <source>
        <dbReference type="ARBA" id="ARBA00004496"/>
    </source>
</evidence>
<evidence type="ECO:0000256" key="3">
    <source>
        <dbReference type="ARBA" id="ARBA00022490"/>
    </source>
</evidence>
<dbReference type="SUPFAM" id="SSF49842">
    <property type="entry name" value="TNF-like"/>
    <property type="match status" value="1"/>
</dbReference>
<dbReference type="Gene3D" id="2.130.10.10">
    <property type="entry name" value="YVTN repeat-like/Quinoprotein amine dehydrogenase"/>
    <property type="match status" value="1"/>
</dbReference>
<name>A0AAD6APS6_9TELE</name>
<dbReference type="Pfam" id="PF24797">
    <property type="entry name" value="Beta-prop_WDR35_TULP_N"/>
    <property type="match status" value="1"/>
</dbReference>
<feature type="domain" description="Tubby C-terminal" evidence="7">
    <location>
        <begin position="1568"/>
        <end position="1664"/>
    </location>
</feature>
<comment type="subcellular location">
    <subcellularLocation>
        <location evidence="1">Cytoplasm</location>
    </subcellularLocation>
</comment>
<feature type="region of interest" description="Disordered" evidence="6">
    <location>
        <begin position="1442"/>
        <end position="1536"/>
    </location>
</feature>
<keyword evidence="4" id="KW-0853">WD repeat</keyword>
<comment type="caution">
    <text evidence="9">The sequence shown here is derived from an EMBL/GenBank/DDBJ whole genome shotgun (WGS) entry which is preliminary data.</text>
</comment>
<feature type="region of interest" description="Disordered" evidence="6">
    <location>
        <begin position="1406"/>
        <end position="1426"/>
    </location>
</feature>
<evidence type="ECO:0000256" key="6">
    <source>
        <dbReference type="SAM" id="MobiDB-lite"/>
    </source>
</evidence>
<dbReference type="GO" id="GO:0005737">
    <property type="term" value="C:cytoplasm"/>
    <property type="evidence" value="ECO:0007669"/>
    <property type="project" value="UniProtKB-SubCell"/>
</dbReference>
<evidence type="ECO:0000313" key="9">
    <source>
        <dbReference type="EMBL" id="KAJ4928771.1"/>
    </source>
</evidence>
<organism evidence="9 10">
    <name type="scientific">Pogonophryne albipinna</name>
    <dbReference type="NCBI Taxonomy" id="1090488"/>
    <lineage>
        <taxon>Eukaryota</taxon>
        <taxon>Metazoa</taxon>
        <taxon>Chordata</taxon>
        <taxon>Craniata</taxon>
        <taxon>Vertebrata</taxon>
        <taxon>Euteleostomi</taxon>
        <taxon>Actinopterygii</taxon>
        <taxon>Neopterygii</taxon>
        <taxon>Teleostei</taxon>
        <taxon>Neoteleostei</taxon>
        <taxon>Acanthomorphata</taxon>
        <taxon>Eupercaria</taxon>
        <taxon>Perciformes</taxon>
        <taxon>Notothenioidei</taxon>
        <taxon>Pogonophryne</taxon>
    </lineage>
</organism>
<evidence type="ECO:0000259" key="7">
    <source>
        <dbReference type="Pfam" id="PF01167"/>
    </source>
</evidence>
<dbReference type="Pfam" id="PF01167">
    <property type="entry name" value="Tub"/>
    <property type="match status" value="1"/>
</dbReference>
<dbReference type="InterPro" id="IPR036322">
    <property type="entry name" value="WD40_repeat_dom_sf"/>
</dbReference>